<gene>
    <name evidence="1" type="ORF">A3F00_01170</name>
</gene>
<protein>
    <submittedName>
        <fullName evidence="1">Uncharacterized protein</fullName>
    </submittedName>
</protein>
<dbReference type="AlphaFoldDB" id="A0A1F5KE83"/>
<name>A0A1F5KE83_9BACT</name>
<organism evidence="1 2">
    <name type="scientific">Candidatus Daviesbacteria bacterium RIFCSPHIGHO2_12_FULL_37_11</name>
    <dbReference type="NCBI Taxonomy" id="1797777"/>
    <lineage>
        <taxon>Bacteria</taxon>
        <taxon>Candidatus Daviesiibacteriota</taxon>
    </lineage>
</organism>
<accession>A0A1F5KE83</accession>
<dbReference type="Proteomes" id="UP000176527">
    <property type="component" value="Unassembled WGS sequence"/>
</dbReference>
<evidence type="ECO:0000313" key="2">
    <source>
        <dbReference type="Proteomes" id="UP000176527"/>
    </source>
</evidence>
<comment type="caution">
    <text evidence="1">The sequence shown here is derived from an EMBL/GenBank/DDBJ whole genome shotgun (WGS) entry which is preliminary data.</text>
</comment>
<evidence type="ECO:0000313" key="1">
    <source>
        <dbReference type="EMBL" id="OGE39085.1"/>
    </source>
</evidence>
<dbReference type="EMBL" id="MFDE01000006">
    <property type="protein sequence ID" value="OGE39085.1"/>
    <property type="molecule type" value="Genomic_DNA"/>
</dbReference>
<sequence>MSETPEISPHILSAEYWDGHTFNAHCDMEHQPQRSREIPSTNFLIEGSLDKFAKRTLLNYIRLAEKPHIIKRFEPGSIFDGHNFPPGTIVKFHFEHLYDPKNTTYFSSLKYGVLVGCEEWPPQTRALLDFPEIYAEPGGIYWTTYLKNCIIDVGIVMHSLNEPYESSESLTRINWVQVLQYGQGMPVKANFKSIVKNFLPAFNR</sequence>
<reference evidence="1 2" key="1">
    <citation type="journal article" date="2016" name="Nat. Commun.">
        <title>Thousands of microbial genomes shed light on interconnected biogeochemical processes in an aquifer system.</title>
        <authorList>
            <person name="Anantharaman K."/>
            <person name="Brown C.T."/>
            <person name="Hug L.A."/>
            <person name="Sharon I."/>
            <person name="Castelle C.J."/>
            <person name="Probst A.J."/>
            <person name="Thomas B.C."/>
            <person name="Singh A."/>
            <person name="Wilkins M.J."/>
            <person name="Karaoz U."/>
            <person name="Brodie E.L."/>
            <person name="Williams K.H."/>
            <person name="Hubbard S.S."/>
            <person name="Banfield J.F."/>
        </authorList>
    </citation>
    <scope>NUCLEOTIDE SEQUENCE [LARGE SCALE GENOMIC DNA]</scope>
</reference>
<proteinExistence type="predicted"/>